<evidence type="ECO:0000313" key="5">
    <source>
        <dbReference type="Proteomes" id="UP000383932"/>
    </source>
</evidence>
<dbReference type="PROSITE" id="PS50009">
    <property type="entry name" value="RASGEF_CAT"/>
    <property type="match status" value="1"/>
</dbReference>
<dbReference type="SUPFAM" id="SSF48366">
    <property type="entry name" value="Ras GEF"/>
    <property type="match status" value="1"/>
</dbReference>
<dbReference type="GO" id="GO:0005886">
    <property type="term" value="C:plasma membrane"/>
    <property type="evidence" value="ECO:0007669"/>
    <property type="project" value="TreeGrafter"/>
</dbReference>
<dbReference type="Gene3D" id="1.10.840.10">
    <property type="entry name" value="Ras guanine-nucleotide exchange factors catalytic domain"/>
    <property type="match status" value="1"/>
</dbReference>
<dbReference type="GO" id="GO:0005085">
    <property type="term" value="F:guanyl-nucleotide exchange factor activity"/>
    <property type="evidence" value="ECO:0007669"/>
    <property type="project" value="UniProtKB-KW"/>
</dbReference>
<dbReference type="EMBL" id="SSOP01000094">
    <property type="protein sequence ID" value="KAB5591673.1"/>
    <property type="molecule type" value="Genomic_DNA"/>
</dbReference>
<dbReference type="InterPro" id="IPR008937">
    <property type="entry name" value="Ras-like_GEF"/>
</dbReference>
<evidence type="ECO:0000256" key="2">
    <source>
        <dbReference type="PROSITE-ProRule" id="PRU00168"/>
    </source>
</evidence>
<name>A0A5N5QJG5_9AGAM</name>
<dbReference type="AlphaFoldDB" id="A0A5N5QJG5"/>
<accession>A0A5N5QJG5</accession>
<dbReference type="InterPro" id="IPR036964">
    <property type="entry name" value="RASGEF_cat_dom_sf"/>
</dbReference>
<comment type="caution">
    <text evidence="4">The sequence shown here is derived from an EMBL/GenBank/DDBJ whole genome shotgun (WGS) entry which is preliminary data.</text>
</comment>
<gene>
    <name evidence="4" type="ORF">CTheo_4881</name>
</gene>
<protein>
    <recommendedName>
        <fullName evidence="3">Ras-GEF domain-containing protein</fullName>
    </recommendedName>
</protein>
<dbReference type="InterPro" id="IPR001895">
    <property type="entry name" value="RASGEF_cat_dom"/>
</dbReference>
<sequence>MFLQENNINDYLTSTSTALTRFDIMYLEGDIERTQTLKGSRVADVWCYRSGVHEFLLFHLESPTPEKKFWMRLDRMPGIIRGILRVSQRAPANDTYCMNLDRDKLLVEGDEAPELIEGLTDLSPPPSMRDIALLMNVIQEVSRTWELFRTNCRWFCAVSLDSLQHHFGGKWMTAKFHRGLANFRGFDSDATRKVRELYQPRFEPGLNMRTMGHAILAASVVTNAILRSSRSVETSGSEKSGTRLDELENAPEIGWIWQRANNFHQMTQSSSDMDAQSTTRLRVIASMIDPITAFDEDTRTSILLSLQLFENQETIWNCICYYLAASLRSEQALALAVQAPRLLRLASVWVDRCRLPPQILHEIEILATVLSNLIDAEDLASAGWELSNKLESITIFRISDRKSFVQRKPGPQDLLDVSPELMANILGHMEVEVRSRYLEAETVALYAAYCLRDRANVDNAEQGALPFSDVVVTWVKVCVLFDNDVPERIKLVKRFVKVAQECYQRRNFATTISIMRALQELNIKTLKLTNKGVGTKSMKAIEQLVSDCRKLPKRSSGNSKLNPVLPLKLNSCVATIEYLKNLRDEPQLCTSDEISALGCWFIDVSPTSAFIYGGGVSPEGSIKRQCSHIAITKG</sequence>
<dbReference type="PANTHER" id="PTHR23113">
    <property type="entry name" value="GUANINE NUCLEOTIDE EXCHANGE FACTOR"/>
    <property type="match status" value="1"/>
</dbReference>
<feature type="domain" description="Ras-GEF" evidence="3">
    <location>
        <begin position="418"/>
        <end position="634"/>
    </location>
</feature>
<dbReference type="OrthoDB" id="3268305at2759"/>
<evidence type="ECO:0000256" key="1">
    <source>
        <dbReference type="ARBA" id="ARBA00022658"/>
    </source>
</evidence>
<keyword evidence="1 2" id="KW-0344">Guanine-nucleotide releasing factor</keyword>
<dbReference type="Proteomes" id="UP000383932">
    <property type="component" value="Unassembled WGS sequence"/>
</dbReference>
<dbReference type="InterPro" id="IPR023578">
    <property type="entry name" value="Ras_GEF_dom_sf"/>
</dbReference>
<reference evidence="4 5" key="1">
    <citation type="journal article" date="2019" name="Fungal Biol. Biotechnol.">
        <title>Draft genome sequence of fastidious pathogen Ceratobasidium theobromae, which causes vascular-streak dieback in Theobroma cacao.</title>
        <authorList>
            <person name="Ali S.S."/>
            <person name="Asman A."/>
            <person name="Shao J."/>
            <person name="Firmansyah A.P."/>
            <person name="Susilo A.W."/>
            <person name="Rosmana A."/>
            <person name="McMahon P."/>
            <person name="Junaid M."/>
            <person name="Guest D."/>
            <person name="Kheng T.Y."/>
            <person name="Meinhardt L.W."/>
            <person name="Bailey B.A."/>
        </authorList>
    </citation>
    <scope>NUCLEOTIDE SEQUENCE [LARGE SCALE GENOMIC DNA]</scope>
    <source>
        <strain evidence="4 5">CT2</strain>
    </source>
</reference>
<evidence type="ECO:0000259" key="3">
    <source>
        <dbReference type="PROSITE" id="PS50009"/>
    </source>
</evidence>
<dbReference type="GO" id="GO:0007265">
    <property type="term" value="P:Ras protein signal transduction"/>
    <property type="evidence" value="ECO:0007669"/>
    <property type="project" value="TreeGrafter"/>
</dbReference>
<organism evidence="4 5">
    <name type="scientific">Ceratobasidium theobromae</name>
    <dbReference type="NCBI Taxonomy" id="1582974"/>
    <lineage>
        <taxon>Eukaryota</taxon>
        <taxon>Fungi</taxon>
        <taxon>Dikarya</taxon>
        <taxon>Basidiomycota</taxon>
        <taxon>Agaricomycotina</taxon>
        <taxon>Agaricomycetes</taxon>
        <taxon>Cantharellales</taxon>
        <taxon>Ceratobasidiaceae</taxon>
        <taxon>Ceratobasidium</taxon>
    </lineage>
</organism>
<dbReference type="Pfam" id="PF00617">
    <property type="entry name" value="RasGEF"/>
    <property type="match status" value="1"/>
</dbReference>
<keyword evidence="5" id="KW-1185">Reference proteome</keyword>
<evidence type="ECO:0000313" key="4">
    <source>
        <dbReference type="EMBL" id="KAB5591673.1"/>
    </source>
</evidence>
<dbReference type="PANTHER" id="PTHR23113:SF99">
    <property type="entry name" value="RASGEF DOMAIN-CONTAINING PROTEIN"/>
    <property type="match status" value="1"/>
</dbReference>
<proteinExistence type="predicted"/>